<comment type="catalytic activity">
    <reaction evidence="1">
        <text>ATP + protein L-histidine = ADP + protein N-phospho-L-histidine.</text>
        <dbReference type="EC" id="2.7.13.3"/>
    </reaction>
</comment>
<evidence type="ECO:0000313" key="10">
    <source>
        <dbReference type="Proteomes" id="UP000005096"/>
    </source>
</evidence>
<dbReference type="PROSITE" id="PS50109">
    <property type="entry name" value="HIS_KIN"/>
    <property type="match status" value="1"/>
</dbReference>
<keyword evidence="5 9" id="KW-0418">Kinase</keyword>
<dbReference type="SMART" id="SM00388">
    <property type="entry name" value="HisKA"/>
    <property type="match status" value="1"/>
</dbReference>
<reference evidence="9 10" key="1">
    <citation type="journal article" date="2010" name="Stand. Genomic Sci.">
        <title>Non-contiguous finished genome sequence of Aminomonas paucivorans type strain (GLU-3).</title>
        <authorList>
            <person name="Pitluck S."/>
            <person name="Yasawong M."/>
            <person name="Held B."/>
            <person name="Lapidus A."/>
            <person name="Nolan M."/>
            <person name="Copeland A."/>
            <person name="Lucas S."/>
            <person name="Del Rio T.G."/>
            <person name="Tice H."/>
            <person name="Cheng J.F."/>
            <person name="Chertkov O."/>
            <person name="Goodwin L."/>
            <person name="Tapia R."/>
            <person name="Han C."/>
            <person name="Liolios K."/>
            <person name="Ivanova N."/>
            <person name="Mavromatis K."/>
            <person name="Ovchinnikova G."/>
            <person name="Pati A."/>
            <person name="Chen A."/>
            <person name="Palaniappan K."/>
            <person name="Land M."/>
            <person name="Hauser L."/>
            <person name="Chang Y.J."/>
            <person name="Jeffries C.D."/>
            <person name="Pukall R."/>
            <person name="Spring S."/>
            <person name="Rohde M."/>
            <person name="Sikorski J."/>
            <person name="Goker M."/>
            <person name="Woyke T."/>
            <person name="Bristow J."/>
            <person name="Eisen J.A."/>
            <person name="Markowitz V."/>
            <person name="Hugenholtz P."/>
            <person name="Kyrpides N.C."/>
            <person name="Klenk H.P."/>
        </authorList>
    </citation>
    <scope>NUCLEOTIDE SEQUENCE [LARGE SCALE GENOMIC DNA]</scope>
    <source>
        <strain evidence="9 10">DSM 12260</strain>
    </source>
</reference>
<dbReference type="SMART" id="SM00091">
    <property type="entry name" value="PAS"/>
    <property type="match status" value="1"/>
</dbReference>
<dbReference type="SUPFAM" id="SSF47384">
    <property type="entry name" value="Homodimeric domain of signal transducing histidine kinase"/>
    <property type="match status" value="1"/>
</dbReference>
<keyword evidence="6" id="KW-1133">Transmembrane helix</keyword>
<dbReference type="GO" id="GO:0000155">
    <property type="term" value="F:phosphorelay sensor kinase activity"/>
    <property type="evidence" value="ECO:0007669"/>
    <property type="project" value="InterPro"/>
</dbReference>
<dbReference type="PANTHER" id="PTHR43047">
    <property type="entry name" value="TWO-COMPONENT HISTIDINE PROTEIN KINASE"/>
    <property type="match status" value="1"/>
</dbReference>
<dbReference type="AlphaFoldDB" id="E3D0C3"/>
<dbReference type="GO" id="GO:0009927">
    <property type="term" value="F:histidine phosphotransfer kinase activity"/>
    <property type="evidence" value="ECO:0007669"/>
    <property type="project" value="TreeGrafter"/>
</dbReference>
<dbReference type="PROSITE" id="PS50113">
    <property type="entry name" value="PAC"/>
    <property type="match status" value="1"/>
</dbReference>
<dbReference type="HOGENOM" id="CLU_408778_0_0_0"/>
<dbReference type="InterPro" id="IPR000014">
    <property type="entry name" value="PAS"/>
</dbReference>
<dbReference type="PRINTS" id="PR00344">
    <property type="entry name" value="BCTRLSENSOR"/>
</dbReference>
<dbReference type="Gene3D" id="1.10.287.130">
    <property type="match status" value="1"/>
</dbReference>
<dbReference type="InterPro" id="IPR035965">
    <property type="entry name" value="PAS-like_dom_sf"/>
</dbReference>
<dbReference type="EMBL" id="CM001022">
    <property type="protein sequence ID" value="EFQ24796.1"/>
    <property type="molecule type" value="Genomic_DNA"/>
</dbReference>
<dbReference type="Pfam" id="PF02518">
    <property type="entry name" value="HATPase_c"/>
    <property type="match status" value="1"/>
</dbReference>
<dbReference type="SUPFAM" id="SSF55874">
    <property type="entry name" value="ATPase domain of HSP90 chaperone/DNA topoisomerase II/histidine kinase"/>
    <property type="match status" value="1"/>
</dbReference>
<dbReference type="STRING" id="584708.Apau_2389"/>
<proteinExistence type="predicted"/>
<dbReference type="GO" id="GO:0005886">
    <property type="term" value="C:plasma membrane"/>
    <property type="evidence" value="ECO:0007669"/>
    <property type="project" value="TreeGrafter"/>
</dbReference>
<dbReference type="NCBIfam" id="TIGR00229">
    <property type="entry name" value="sensory_box"/>
    <property type="match status" value="1"/>
</dbReference>
<dbReference type="SMART" id="SM00086">
    <property type="entry name" value="PAC"/>
    <property type="match status" value="1"/>
</dbReference>
<protein>
    <recommendedName>
        <fullName evidence="2">histidine kinase</fullName>
        <ecNumber evidence="2">2.7.13.3</ecNumber>
    </recommendedName>
</protein>
<dbReference type="SMART" id="SM00387">
    <property type="entry name" value="HATPase_c"/>
    <property type="match status" value="1"/>
</dbReference>
<gene>
    <name evidence="9" type="ORF">Apau_2389</name>
</gene>
<accession>E3D0C3</accession>
<name>E3D0C3_9BACT</name>
<sequence length="695" mass="78334">MPSPSPSSSFKHRRFRPALILAGLLYLAGVLGYAGWVYATSQRDVTAAADRRLEAGARGLKYLLPRDFHDRARGPEDIPHDEELRLRDLVNRYAGEMGFVYTYTLAERDGKFYFASCTLTDQQMREREVWYFYPYDDIPREFVQAFRTGKPAFVSYRDQWGSFRSIALPETSPGGVRYLACADLDIRFIQTLTRCKALEALGTGLFFLLLSLPAVLLFHILNRALKREIQATEEGEERLRLAVESTNLALWDLNVATGTRTTNPRYEELFGPLEGDAATSWLLGILPEDRDRVRQAWEDHLEGKTPLYECEFRRRTAAGDTLWVLDRGKVFQRDRKGQPLRVVGAVLDITPRKQAEEILRHAKENAEAASRAKSTFVARISHEIRTPLNAILGYTQLLKEREEVRALPGELREWLDTVSRSGHHLLTVVEDVLEMSRIEAGRLVLQERDFDPRALLGQIEEMLRLRAEEKSLRLFLERTDTLPRSLHADEGKVRQVVINLVGNSLKFTTQGSVTLSVGWTPLEGSWEAPRVKVWIRVEDTGPGIPLGLTDKLFEPFERGLEGRGGTGLGLAISRQFARFLGGDLILERNAPGRGCSFLFTFPAVAPEGLPRREEAPIPAAPEAAPARPALPLPEDVIRDLRSAVAQGDALTLRRLIAELAKTEPREAEHLSILAEEFDYLDIQALLEGSDPHADR</sequence>
<dbReference type="InterPro" id="IPR004358">
    <property type="entry name" value="Sig_transdc_His_kin-like_C"/>
</dbReference>
<dbReference type="InterPro" id="IPR036890">
    <property type="entry name" value="HATPase_C_sf"/>
</dbReference>
<dbReference type="PANTHER" id="PTHR43047:SF72">
    <property type="entry name" value="OSMOSENSING HISTIDINE PROTEIN KINASE SLN1"/>
    <property type="match status" value="1"/>
</dbReference>
<dbReference type="PaxDb" id="584708-Apau_2389"/>
<dbReference type="InterPro" id="IPR001610">
    <property type="entry name" value="PAC"/>
</dbReference>
<dbReference type="InterPro" id="IPR013655">
    <property type="entry name" value="PAS_fold_3"/>
</dbReference>
<dbReference type="SUPFAM" id="SSF55785">
    <property type="entry name" value="PYP-like sensor domain (PAS domain)"/>
    <property type="match status" value="1"/>
</dbReference>
<dbReference type="InterPro" id="IPR003594">
    <property type="entry name" value="HATPase_dom"/>
</dbReference>
<organism evidence="9 10">
    <name type="scientific">Aminomonas paucivorans DSM 12260</name>
    <dbReference type="NCBI Taxonomy" id="584708"/>
    <lineage>
        <taxon>Bacteria</taxon>
        <taxon>Thermotogati</taxon>
        <taxon>Synergistota</taxon>
        <taxon>Synergistia</taxon>
        <taxon>Synergistales</taxon>
        <taxon>Synergistaceae</taxon>
        <taxon>Aminomonas</taxon>
    </lineage>
</organism>
<dbReference type="Pfam" id="PF08447">
    <property type="entry name" value="PAS_3"/>
    <property type="match status" value="1"/>
</dbReference>
<feature type="domain" description="Histidine kinase" evidence="7">
    <location>
        <begin position="379"/>
        <end position="605"/>
    </location>
</feature>
<keyword evidence="4" id="KW-0808">Transferase</keyword>
<evidence type="ECO:0000256" key="5">
    <source>
        <dbReference type="ARBA" id="ARBA00022777"/>
    </source>
</evidence>
<dbReference type="EC" id="2.7.13.3" evidence="2"/>
<evidence type="ECO:0000259" key="7">
    <source>
        <dbReference type="PROSITE" id="PS50109"/>
    </source>
</evidence>
<evidence type="ECO:0000256" key="6">
    <source>
        <dbReference type="SAM" id="Phobius"/>
    </source>
</evidence>
<evidence type="ECO:0000256" key="4">
    <source>
        <dbReference type="ARBA" id="ARBA00022679"/>
    </source>
</evidence>
<dbReference type="Proteomes" id="UP000005096">
    <property type="component" value="Chromosome"/>
</dbReference>
<dbReference type="Gene3D" id="3.30.450.20">
    <property type="entry name" value="PAS domain"/>
    <property type="match status" value="1"/>
</dbReference>
<evidence type="ECO:0000256" key="1">
    <source>
        <dbReference type="ARBA" id="ARBA00000085"/>
    </source>
</evidence>
<dbReference type="InterPro" id="IPR000700">
    <property type="entry name" value="PAS-assoc_C"/>
</dbReference>
<dbReference type="Pfam" id="PF00512">
    <property type="entry name" value="HisKA"/>
    <property type="match status" value="1"/>
</dbReference>
<keyword evidence="6" id="KW-0812">Transmembrane</keyword>
<dbReference type="InterPro" id="IPR005467">
    <property type="entry name" value="His_kinase_dom"/>
</dbReference>
<evidence type="ECO:0000256" key="3">
    <source>
        <dbReference type="ARBA" id="ARBA00022553"/>
    </source>
</evidence>
<evidence type="ECO:0000256" key="2">
    <source>
        <dbReference type="ARBA" id="ARBA00012438"/>
    </source>
</evidence>
<dbReference type="InterPro" id="IPR036097">
    <property type="entry name" value="HisK_dim/P_sf"/>
</dbReference>
<keyword evidence="6" id="KW-0472">Membrane</keyword>
<dbReference type="eggNOG" id="COG5002">
    <property type="taxonomic scope" value="Bacteria"/>
</dbReference>
<dbReference type="RefSeq" id="WP_006302044.1">
    <property type="nucleotide sequence ID" value="NZ_CM001022.1"/>
</dbReference>
<dbReference type="InterPro" id="IPR003661">
    <property type="entry name" value="HisK_dim/P_dom"/>
</dbReference>
<dbReference type="eggNOG" id="COG2202">
    <property type="taxonomic scope" value="Bacteria"/>
</dbReference>
<feature type="domain" description="PAC" evidence="8">
    <location>
        <begin position="308"/>
        <end position="361"/>
    </location>
</feature>
<evidence type="ECO:0000259" key="8">
    <source>
        <dbReference type="PROSITE" id="PS50113"/>
    </source>
</evidence>
<dbReference type="CDD" id="cd00082">
    <property type="entry name" value="HisKA"/>
    <property type="match status" value="1"/>
</dbReference>
<feature type="transmembrane region" description="Helical" evidence="6">
    <location>
        <begin position="200"/>
        <end position="221"/>
    </location>
</feature>
<evidence type="ECO:0000313" key="9">
    <source>
        <dbReference type="EMBL" id="EFQ24796.1"/>
    </source>
</evidence>
<keyword evidence="3" id="KW-0597">Phosphoprotein</keyword>
<dbReference type="OrthoDB" id="9803190at2"/>
<dbReference type="Gene3D" id="3.30.565.10">
    <property type="entry name" value="Histidine kinase-like ATPase, C-terminal domain"/>
    <property type="match status" value="1"/>
</dbReference>
<dbReference type="CDD" id="cd00130">
    <property type="entry name" value="PAS"/>
    <property type="match status" value="1"/>
</dbReference>
<keyword evidence="10" id="KW-1185">Reference proteome</keyword>